<dbReference type="PANTHER" id="PTHR19139">
    <property type="entry name" value="AQUAPORIN TRANSPORTER"/>
    <property type="match status" value="1"/>
</dbReference>
<comment type="subcellular location">
    <subcellularLocation>
        <location evidence="1">Cell membrane</location>
        <topology evidence="1">Multi-pass membrane protein</topology>
    </subcellularLocation>
</comment>
<dbReference type="InterPro" id="IPR023271">
    <property type="entry name" value="Aquaporin-like"/>
</dbReference>
<evidence type="ECO:0000256" key="7">
    <source>
        <dbReference type="ARBA" id="ARBA00023136"/>
    </source>
</evidence>
<dbReference type="PANTHER" id="PTHR19139:SF199">
    <property type="entry name" value="MIP17260P"/>
    <property type="match status" value="1"/>
</dbReference>
<feature type="transmembrane region" description="Helical" evidence="10">
    <location>
        <begin position="92"/>
        <end position="113"/>
    </location>
</feature>
<evidence type="ECO:0000256" key="10">
    <source>
        <dbReference type="SAM" id="Phobius"/>
    </source>
</evidence>
<evidence type="ECO:0000256" key="4">
    <source>
        <dbReference type="ARBA" id="ARBA00022475"/>
    </source>
</evidence>
<feature type="transmembrane region" description="Helical" evidence="10">
    <location>
        <begin position="143"/>
        <end position="166"/>
    </location>
</feature>
<keyword evidence="6 10" id="KW-1133">Transmembrane helix</keyword>
<keyword evidence="7 10" id="KW-0472">Membrane</keyword>
<organism evidence="11 12">
    <name type="scientific">Arthrobacter methylotrophus</name>
    <dbReference type="NCBI Taxonomy" id="121291"/>
    <lineage>
        <taxon>Bacteria</taxon>
        <taxon>Bacillati</taxon>
        <taxon>Actinomycetota</taxon>
        <taxon>Actinomycetes</taxon>
        <taxon>Micrococcales</taxon>
        <taxon>Micrococcaceae</taxon>
        <taxon>Arthrobacter</taxon>
    </lineage>
</organism>
<keyword evidence="5 8" id="KW-0812">Transmembrane</keyword>
<feature type="transmembrane region" description="Helical" evidence="10">
    <location>
        <begin position="173"/>
        <end position="190"/>
    </location>
</feature>
<feature type="transmembrane region" description="Helical" evidence="10">
    <location>
        <begin position="52"/>
        <end position="72"/>
    </location>
</feature>
<feature type="compositionally biased region" description="Low complexity" evidence="9">
    <location>
        <begin position="275"/>
        <end position="303"/>
    </location>
</feature>
<dbReference type="PROSITE" id="PS00221">
    <property type="entry name" value="MIP"/>
    <property type="match status" value="1"/>
</dbReference>
<dbReference type="Gene3D" id="1.20.1080.10">
    <property type="entry name" value="Glycerol uptake facilitator protein"/>
    <property type="match status" value="1"/>
</dbReference>
<feature type="compositionally biased region" description="Basic and acidic residues" evidence="9">
    <location>
        <begin position="304"/>
        <end position="315"/>
    </location>
</feature>
<comment type="caution">
    <text evidence="11">The sequence shown here is derived from an EMBL/GenBank/DDBJ whole genome shotgun (WGS) entry which is preliminary data.</text>
</comment>
<reference evidence="11 12" key="1">
    <citation type="submission" date="2024-09" db="EMBL/GenBank/DDBJ databases">
        <authorList>
            <person name="Sun Q."/>
            <person name="Mori K."/>
        </authorList>
    </citation>
    <scope>NUCLEOTIDE SEQUENCE [LARGE SCALE GENOMIC DNA]</scope>
    <source>
        <strain evidence="11 12">JCM 13519</strain>
    </source>
</reference>
<evidence type="ECO:0000256" key="8">
    <source>
        <dbReference type="RuleBase" id="RU000477"/>
    </source>
</evidence>
<keyword evidence="3 8" id="KW-0813">Transport</keyword>
<dbReference type="InterPro" id="IPR034294">
    <property type="entry name" value="Aquaporin_transptr"/>
</dbReference>
<evidence type="ECO:0000256" key="6">
    <source>
        <dbReference type="ARBA" id="ARBA00022989"/>
    </source>
</evidence>
<feature type="transmembrane region" description="Helical" evidence="10">
    <location>
        <begin position="219"/>
        <end position="236"/>
    </location>
</feature>
<evidence type="ECO:0000256" key="3">
    <source>
        <dbReference type="ARBA" id="ARBA00022448"/>
    </source>
</evidence>
<feature type="transmembrane region" description="Helical" evidence="10">
    <location>
        <begin position="21"/>
        <end position="40"/>
    </location>
</feature>
<dbReference type="PRINTS" id="PR00783">
    <property type="entry name" value="MINTRINSICP"/>
</dbReference>
<dbReference type="Pfam" id="PF00230">
    <property type="entry name" value="MIP"/>
    <property type="match status" value="1"/>
</dbReference>
<dbReference type="SUPFAM" id="SSF81338">
    <property type="entry name" value="Aquaporin-like"/>
    <property type="match status" value="1"/>
</dbReference>
<proteinExistence type="inferred from homology"/>
<evidence type="ECO:0000313" key="11">
    <source>
        <dbReference type="EMBL" id="MFB9714946.1"/>
    </source>
</evidence>
<evidence type="ECO:0000256" key="9">
    <source>
        <dbReference type="SAM" id="MobiDB-lite"/>
    </source>
</evidence>
<keyword evidence="4" id="KW-1003">Cell membrane</keyword>
<gene>
    <name evidence="11" type="ORF">ACFFPI_12545</name>
</gene>
<name>A0ABV5UQZ5_9MICC</name>
<feature type="region of interest" description="Disordered" evidence="9">
    <location>
        <begin position="249"/>
        <end position="315"/>
    </location>
</feature>
<dbReference type="InterPro" id="IPR000425">
    <property type="entry name" value="MIP"/>
</dbReference>
<feature type="compositionally biased region" description="Acidic residues" evidence="9">
    <location>
        <begin position="252"/>
        <end position="274"/>
    </location>
</feature>
<evidence type="ECO:0000256" key="5">
    <source>
        <dbReference type="ARBA" id="ARBA00022692"/>
    </source>
</evidence>
<accession>A0ABV5UQZ5</accession>
<dbReference type="EMBL" id="JBHMBH010000027">
    <property type="protein sequence ID" value="MFB9714946.1"/>
    <property type="molecule type" value="Genomic_DNA"/>
</dbReference>
<protein>
    <submittedName>
        <fullName evidence="11">MIP/aquaporin family protein</fullName>
    </submittedName>
</protein>
<dbReference type="InterPro" id="IPR022357">
    <property type="entry name" value="MIP_CS"/>
</dbReference>
<evidence type="ECO:0000256" key="2">
    <source>
        <dbReference type="ARBA" id="ARBA00006175"/>
    </source>
</evidence>
<sequence length="315" mass="31898">MTTTVSVPSSRGPRLLARASAEALGTLFLVVIGLGVLIFINPQAVPMPAPLASGLAVAAAMLAFGYLSGGHFNPAVTVGHVIAGRLKPVDGAAYLGAQIVGGLLGALAIFAVVRTVPGITDSRTVFDTATSGFGTHSSFQVPLAGVLLVEVLGAALLVGVFLGVTARRNPNRVAAPFAVGLTVAVLLQLGQSTGNLAFNPARATASAVFSSSWALEQLWPFWVAPLVGAAIAGLVFRGFGESTPAAAVAVEEPAEPADADEWDEESDEKSDDGADAGAPVRPAEVSTPAAVPAAVPAEATPDVDPARDFFDGKRD</sequence>
<evidence type="ECO:0000313" key="12">
    <source>
        <dbReference type="Proteomes" id="UP001589536"/>
    </source>
</evidence>
<dbReference type="Proteomes" id="UP001589536">
    <property type="component" value="Unassembled WGS sequence"/>
</dbReference>
<keyword evidence="12" id="KW-1185">Reference proteome</keyword>
<dbReference type="RefSeq" id="WP_345039539.1">
    <property type="nucleotide sequence ID" value="NZ_BAABED010000001.1"/>
</dbReference>
<evidence type="ECO:0000256" key="1">
    <source>
        <dbReference type="ARBA" id="ARBA00004651"/>
    </source>
</evidence>
<comment type="similarity">
    <text evidence="2 8">Belongs to the MIP/aquaporin (TC 1.A.8) family.</text>
</comment>